<dbReference type="InterPro" id="IPR017938">
    <property type="entry name" value="Riboflavin_synthase-like_b-brl"/>
</dbReference>
<dbReference type="GO" id="GO:0016491">
    <property type="term" value="F:oxidoreductase activity"/>
    <property type="evidence" value="ECO:0007669"/>
    <property type="project" value="InterPro"/>
</dbReference>
<dbReference type="RefSeq" id="WP_170842564.1">
    <property type="nucleotide sequence ID" value="NZ_FNIT01000004.1"/>
</dbReference>
<organism evidence="3 4">
    <name type="scientific">Aureimonas jatrophae</name>
    <dbReference type="NCBI Taxonomy" id="1166073"/>
    <lineage>
        <taxon>Bacteria</taxon>
        <taxon>Pseudomonadati</taxon>
        <taxon>Pseudomonadota</taxon>
        <taxon>Alphaproteobacteria</taxon>
        <taxon>Hyphomicrobiales</taxon>
        <taxon>Aurantimonadaceae</taxon>
        <taxon>Aureimonas</taxon>
    </lineage>
</organism>
<name>A0A1H0HWL3_9HYPH</name>
<dbReference type="InterPro" id="IPR017927">
    <property type="entry name" value="FAD-bd_FR_type"/>
</dbReference>
<dbReference type="PROSITE" id="PS51384">
    <property type="entry name" value="FAD_FR"/>
    <property type="match status" value="1"/>
</dbReference>
<dbReference type="Gene3D" id="3.30.310.50">
    <property type="entry name" value="Alpha-D-phosphohexomutase, C-terminal domain"/>
    <property type="match status" value="1"/>
</dbReference>
<dbReference type="InterPro" id="IPR039261">
    <property type="entry name" value="FNR_nucleotide-bd"/>
</dbReference>
<dbReference type="STRING" id="1166073.SAMN05192530_104305"/>
<evidence type="ECO:0000256" key="1">
    <source>
        <dbReference type="ARBA" id="ARBA00035644"/>
    </source>
</evidence>
<dbReference type="Pfam" id="PF08021">
    <property type="entry name" value="FAD_binding_9"/>
    <property type="match status" value="1"/>
</dbReference>
<dbReference type="InterPro" id="IPR013113">
    <property type="entry name" value="SIP_FAD-bd"/>
</dbReference>
<comment type="similarity">
    <text evidence="1">Belongs to the SIP oxidoreductase family.</text>
</comment>
<dbReference type="PANTHER" id="PTHR30157">
    <property type="entry name" value="FERRIC REDUCTASE, NADPH-DEPENDENT"/>
    <property type="match status" value="1"/>
</dbReference>
<reference evidence="3 4" key="1">
    <citation type="submission" date="2016-10" db="EMBL/GenBank/DDBJ databases">
        <authorList>
            <person name="de Groot N.N."/>
        </authorList>
    </citation>
    <scope>NUCLEOTIDE SEQUENCE [LARGE SCALE GENOMIC DNA]</scope>
    <source>
        <strain evidence="4">L7-484,KACC 16230,DSM 25025</strain>
    </source>
</reference>
<dbReference type="InterPro" id="IPR039374">
    <property type="entry name" value="SIP_fam"/>
</dbReference>
<evidence type="ECO:0000313" key="3">
    <source>
        <dbReference type="EMBL" id="SDO23151.1"/>
    </source>
</evidence>
<gene>
    <name evidence="3" type="ORF">SAMN05192530_104305</name>
</gene>
<sequence>MLEARSTIVVPGAERLFDLLCEHFAEHGEVRRRDDRGEVSFGYGTAVMAARPDALHVEVAAANPIHLSYLKIGIAEHLLEFHEGEAPAIAWIGDGLAPGTPLPWFRELTVAGVEDLTPHMRRVRLRGEDLAHFAQGGYHVYLLFPPKDRAPVWPVMGETGLPVWPQGDDALTRRVYTIRSIDVARGELAIDIVTHAGEATPGSDFARSARPGDIVGITGPGGGEAPDARRLVLAGDDTALPAIARILEDLPPDAEASVILEVDGPADAIALPSRARTDIRFHYRWGAEPGTLGRLPEALRSLDWDRLGPDVFVWAACEFADFKAIRRYLRQERGLPRDRHMAASYWRRGRAGG</sequence>
<dbReference type="CDD" id="cd06193">
    <property type="entry name" value="siderophore_interacting"/>
    <property type="match status" value="1"/>
</dbReference>
<dbReference type="Gene3D" id="3.40.50.80">
    <property type="entry name" value="Nucleotide-binding domain of ferredoxin-NADP reductase (FNR) module"/>
    <property type="match status" value="1"/>
</dbReference>
<dbReference type="Gene3D" id="2.40.30.10">
    <property type="entry name" value="Translation factors"/>
    <property type="match status" value="1"/>
</dbReference>
<dbReference type="InterPro" id="IPR007037">
    <property type="entry name" value="SIP_rossman_dom"/>
</dbReference>
<accession>A0A1H0HWL3</accession>
<dbReference type="InterPro" id="IPR014543">
    <property type="entry name" value="UCP028291"/>
</dbReference>
<dbReference type="AlphaFoldDB" id="A0A1H0HWL3"/>
<dbReference type="PANTHER" id="PTHR30157:SF0">
    <property type="entry name" value="NADPH-DEPENDENT FERRIC-CHELATE REDUCTASE"/>
    <property type="match status" value="1"/>
</dbReference>
<dbReference type="Pfam" id="PF04954">
    <property type="entry name" value="SIP"/>
    <property type="match status" value="1"/>
</dbReference>
<keyword evidence="4" id="KW-1185">Reference proteome</keyword>
<dbReference type="SUPFAM" id="SSF63380">
    <property type="entry name" value="Riboflavin synthase domain-like"/>
    <property type="match status" value="1"/>
</dbReference>
<protein>
    <submittedName>
        <fullName evidence="3">NADPH-dependent ferric siderophore reductase, contains FAD-binding and SIP domains</fullName>
    </submittedName>
</protein>
<dbReference type="Pfam" id="PF09981">
    <property type="entry name" value="DUF2218"/>
    <property type="match status" value="1"/>
</dbReference>
<proteinExistence type="inferred from homology"/>
<feature type="domain" description="FAD-binding FR-type" evidence="2">
    <location>
        <begin position="103"/>
        <end position="227"/>
    </location>
</feature>
<evidence type="ECO:0000259" key="2">
    <source>
        <dbReference type="PROSITE" id="PS51384"/>
    </source>
</evidence>
<dbReference type="EMBL" id="FNIT01000004">
    <property type="protein sequence ID" value="SDO23151.1"/>
    <property type="molecule type" value="Genomic_DNA"/>
</dbReference>
<evidence type="ECO:0000313" key="4">
    <source>
        <dbReference type="Proteomes" id="UP000198793"/>
    </source>
</evidence>
<dbReference type="Proteomes" id="UP000198793">
    <property type="component" value="Unassembled WGS sequence"/>
</dbReference>